<dbReference type="AlphaFoldDB" id="A0A1M7Y0M6"/>
<evidence type="ECO:0000256" key="1">
    <source>
        <dbReference type="SAM" id="Phobius"/>
    </source>
</evidence>
<keyword evidence="1" id="KW-1133">Transmembrane helix</keyword>
<keyword evidence="1" id="KW-0472">Membrane</keyword>
<sequence>MPTRAEKKVGLNRERGPAPVAGIGPRRCMCYREKELVFLLVAVHGDLANLFVLLCLLVGRGWHESF</sequence>
<reference evidence="2 3" key="1">
    <citation type="submission" date="2016-12" db="EMBL/GenBank/DDBJ databases">
        <authorList>
            <person name="Song W.-J."/>
            <person name="Kurnit D.M."/>
        </authorList>
    </citation>
    <scope>NUCLEOTIDE SEQUENCE [LARGE SCALE GENOMIC DNA]</scope>
    <source>
        <strain evidence="2 3">DSM 18488</strain>
    </source>
</reference>
<name>A0A1M7Y0M6_9BACT</name>
<keyword evidence="1" id="KW-0812">Transmembrane</keyword>
<protein>
    <recommendedName>
        <fullName evidence="4">Transmembrane protein</fullName>
    </recommendedName>
</protein>
<gene>
    <name evidence="2" type="ORF">SAMN02745220_01008</name>
</gene>
<dbReference type="EMBL" id="FRFE01000003">
    <property type="protein sequence ID" value="SHO45121.1"/>
    <property type="molecule type" value="Genomic_DNA"/>
</dbReference>
<proteinExistence type="predicted"/>
<dbReference type="Proteomes" id="UP000184603">
    <property type="component" value="Unassembled WGS sequence"/>
</dbReference>
<feature type="transmembrane region" description="Helical" evidence="1">
    <location>
        <begin position="36"/>
        <end position="59"/>
    </location>
</feature>
<evidence type="ECO:0000313" key="3">
    <source>
        <dbReference type="Proteomes" id="UP000184603"/>
    </source>
</evidence>
<evidence type="ECO:0000313" key="2">
    <source>
        <dbReference type="EMBL" id="SHO45121.1"/>
    </source>
</evidence>
<evidence type="ECO:0008006" key="4">
    <source>
        <dbReference type="Google" id="ProtNLM"/>
    </source>
</evidence>
<organism evidence="2 3">
    <name type="scientific">Desulfopila aestuarii DSM 18488</name>
    <dbReference type="NCBI Taxonomy" id="1121416"/>
    <lineage>
        <taxon>Bacteria</taxon>
        <taxon>Pseudomonadati</taxon>
        <taxon>Thermodesulfobacteriota</taxon>
        <taxon>Desulfobulbia</taxon>
        <taxon>Desulfobulbales</taxon>
        <taxon>Desulfocapsaceae</taxon>
        <taxon>Desulfopila</taxon>
    </lineage>
</organism>
<accession>A0A1M7Y0M6</accession>
<keyword evidence="3" id="KW-1185">Reference proteome</keyword>